<dbReference type="Proteomes" id="UP001386437">
    <property type="component" value="Unassembled WGS sequence"/>
</dbReference>
<feature type="region of interest" description="Disordered" evidence="1">
    <location>
        <begin position="114"/>
        <end position="169"/>
    </location>
</feature>
<evidence type="ECO:0000313" key="2">
    <source>
        <dbReference type="EMBL" id="MEI5996726.1"/>
    </source>
</evidence>
<comment type="caution">
    <text evidence="2">The sequence shown here is derived from an EMBL/GenBank/DDBJ whole genome shotgun (WGS) entry which is preliminary data.</text>
</comment>
<evidence type="ECO:0008006" key="4">
    <source>
        <dbReference type="Google" id="ProtNLM"/>
    </source>
</evidence>
<feature type="compositionally biased region" description="Basic and acidic residues" evidence="1">
    <location>
        <begin position="157"/>
        <end position="169"/>
    </location>
</feature>
<evidence type="ECO:0000313" key="3">
    <source>
        <dbReference type="Proteomes" id="UP001386437"/>
    </source>
</evidence>
<dbReference type="RefSeq" id="WP_336597139.1">
    <property type="nucleotide sequence ID" value="NZ_JACFYJ010000006.1"/>
</dbReference>
<sequence length="296" mass="30192">MMSEASRMCVAGGLLIGALALAALGLQFGNRESAAKDAGGRADSVMQAAARPVMPDAPVADPRSAGIMRTLQAVRDSLQRGDLASARVLLDAVQTIRGDEPQALLLQNELAARETKTRETKTRDTAAQTAADDHGAANTSAHAHASIKTPHARAKSARHEMQALDKDDAAPASAPLHVESTSATDLQTAGGRAAVGAAAAQTHDERQPVIAAPILSAAATAQPPTTSTAAPAPQVAEPPAPPAVSATGDAPKTRAQVRDELSRARSNGTMSRFGNPDPYGPGGAPGRSAQPSVPTW</sequence>
<feature type="compositionally biased region" description="Basic and acidic residues" evidence="1">
    <location>
        <begin position="114"/>
        <end position="124"/>
    </location>
</feature>
<feature type="region of interest" description="Disordered" evidence="1">
    <location>
        <begin position="220"/>
        <end position="296"/>
    </location>
</feature>
<accession>A0ABU8IMK6</accession>
<name>A0ABU8IMK6_9BURK</name>
<evidence type="ECO:0000256" key="1">
    <source>
        <dbReference type="SAM" id="MobiDB-lite"/>
    </source>
</evidence>
<proteinExistence type="predicted"/>
<dbReference type="EMBL" id="JACFYJ010000006">
    <property type="protein sequence ID" value="MEI5996726.1"/>
    <property type="molecule type" value="Genomic_DNA"/>
</dbReference>
<gene>
    <name evidence="2" type="ORF">H3V53_05770</name>
</gene>
<organism evidence="2 3">
    <name type="scientific">Paraburkholderia bengalensis</name>
    <dbReference type="NCBI Taxonomy" id="2747562"/>
    <lineage>
        <taxon>Bacteria</taxon>
        <taxon>Pseudomonadati</taxon>
        <taxon>Pseudomonadota</taxon>
        <taxon>Betaproteobacteria</taxon>
        <taxon>Burkholderiales</taxon>
        <taxon>Burkholderiaceae</taxon>
        <taxon>Paraburkholderia</taxon>
    </lineage>
</organism>
<feature type="compositionally biased region" description="Low complexity" evidence="1">
    <location>
        <begin position="220"/>
        <end position="235"/>
    </location>
</feature>
<keyword evidence="3" id="KW-1185">Reference proteome</keyword>
<protein>
    <recommendedName>
        <fullName evidence="4">DUF4148 domain-containing protein</fullName>
    </recommendedName>
</protein>
<reference evidence="2 3" key="1">
    <citation type="journal article" date="2022" name="Arch. Microbiol.">
        <title>Paraburkholderia bengalensis sp. nov. isolated from roots of Oryza sativa, IR64.</title>
        <authorList>
            <person name="Nag P."/>
            <person name="Mondal N."/>
            <person name="Sarkar J."/>
            <person name="Das S."/>
        </authorList>
    </citation>
    <scope>NUCLEOTIDE SEQUENCE [LARGE SCALE GENOMIC DNA]</scope>
    <source>
        <strain evidence="2 3">IR64_4_BI</strain>
    </source>
</reference>